<reference evidence="3 4" key="1">
    <citation type="submission" date="2018-05" db="EMBL/GenBank/DDBJ databases">
        <authorList>
            <person name="Lanie J.A."/>
            <person name="Ng W.-L."/>
            <person name="Kazmierczak K.M."/>
            <person name="Andrzejewski T.M."/>
            <person name="Davidsen T.M."/>
            <person name="Wayne K.J."/>
            <person name="Tettelin H."/>
            <person name="Glass J.I."/>
            <person name="Rusch D."/>
            <person name="Podicherti R."/>
            <person name="Tsui H.-C.T."/>
            <person name="Winkler M.E."/>
        </authorList>
    </citation>
    <scope>NUCLEOTIDE SEQUENCE [LARGE SCALE GENOMIC DNA]</scope>
    <source>
        <strain evidence="3 4">BUT-10</strain>
    </source>
</reference>
<organism evidence="3 4">
    <name type="scientific">Phenylobacterium kunshanense</name>
    <dbReference type="NCBI Taxonomy" id="1445034"/>
    <lineage>
        <taxon>Bacteria</taxon>
        <taxon>Pseudomonadati</taxon>
        <taxon>Pseudomonadota</taxon>
        <taxon>Alphaproteobacteria</taxon>
        <taxon>Caulobacterales</taxon>
        <taxon>Caulobacteraceae</taxon>
        <taxon>Phenylobacterium</taxon>
    </lineage>
</organism>
<dbReference type="InterPro" id="IPR036165">
    <property type="entry name" value="YefM-like_sf"/>
</dbReference>
<dbReference type="EMBL" id="QFYS01000008">
    <property type="protein sequence ID" value="RAK63343.1"/>
    <property type="molecule type" value="Genomic_DNA"/>
</dbReference>
<dbReference type="Proteomes" id="UP000249524">
    <property type="component" value="Unassembled WGS sequence"/>
</dbReference>
<comment type="similarity">
    <text evidence="1 2">Belongs to the phD/YefM antitoxin family.</text>
</comment>
<protein>
    <recommendedName>
        <fullName evidence="2">Antitoxin</fullName>
    </recommendedName>
</protein>
<comment type="caution">
    <text evidence="3">The sequence shown here is derived from an EMBL/GenBank/DDBJ whole genome shotgun (WGS) entry which is preliminary data.</text>
</comment>
<dbReference type="InterPro" id="IPR006442">
    <property type="entry name" value="Antitoxin_Phd/YefM"/>
</dbReference>
<evidence type="ECO:0000313" key="4">
    <source>
        <dbReference type="Proteomes" id="UP000249524"/>
    </source>
</evidence>
<evidence type="ECO:0000256" key="1">
    <source>
        <dbReference type="ARBA" id="ARBA00009981"/>
    </source>
</evidence>
<accession>A0A328B875</accession>
<dbReference type="AlphaFoldDB" id="A0A328B875"/>
<dbReference type="Gene3D" id="3.40.1620.10">
    <property type="entry name" value="YefM-like domain"/>
    <property type="match status" value="1"/>
</dbReference>
<dbReference type="OrthoDB" id="7473440at2"/>
<dbReference type="NCBIfam" id="TIGR01552">
    <property type="entry name" value="phd_fam"/>
    <property type="match status" value="1"/>
</dbReference>
<name>A0A328B875_9CAUL</name>
<comment type="function">
    <text evidence="2">Antitoxin component of a type II toxin-antitoxin (TA) system.</text>
</comment>
<evidence type="ECO:0000313" key="3">
    <source>
        <dbReference type="EMBL" id="RAK63343.1"/>
    </source>
</evidence>
<dbReference type="SUPFAM" id="SSF143120">
    <property type="entry name" value="YefM-like"/>
    <property type="match status" value="1"/>
</dbReference>
<evidence type="ECO:0000256" key="2">
    <source>
        <dbReference type="RuleBase" id="RU362080"/>
    </source>
</evidence>
<dbReference type="RefSeq" id="WP_111277183.1">
    <property type="nucleotide sequence ID" value="NZ_QFYS01000008.1"/>
</dbReference>
<proteinExistence type="inferred from homology"/>
<dbReference type="Pfam" id="PF02604">
    <property type="entry name" value="PhdYeFM_antitox"/>
    <property type="match status" value="1"/>
</dbReference>
<keyword evidence="4" id="KW-1185">Reference proteome</keyword>
<gene>
    <name evidence="3" type="ORF">DJ019_16580</name>
</gene>
<sequence>MRVSVSDAKAQLTELVKRAERGEEITLTRRGKDVVTLKPTAASFDPEARRELMRRIAEQGRAKVRAGPDAARAADFLYDTETGLPD</sequence>